<dbReference type="SUPFAM" id="SSF52922">
    <property type="entry name" value="TK C-terminal domain-like"/>
    <property type="match status" value="1"/>
</dbReference>
<dbReference type="InterPro" id="IPR019752">
    <property type="entry name" value="Pyrv/ketoisovalerate_OxRed_cat"/>
</dbReference>
<dbReference type="PROSITE" id="PS50902">
    <property type="entry name" value="FLAVODOXIN_LIKE"/>
    <property type="match status" value="1"/>
</dbReference>
<dbReference type="EC" id="1.2.1.51" evidence="16"/>
<feature type="domain" description="4Fe-4S ferredoxin-type" evidence="20">
    <location>
        <begin position="683"/>
        <end position="712"/>
    </location>
</feature>
<evidence type="ECO:0000256" key="16">
    <source>
        <dbReference type="ARBA" id="ARBA00067011"/>
    </source>
</evidence>
<dbReference type="PRINTS" id="PR00369">
    <property type="entry name" value="FLAVODOXIN"/>
</dbReference>
<dbReference type="Proteomes" id="UP000008312">
    <property type="component" value="Unassembled WGS sequence"/>
</dbReference>
<dbReference type="Pfam" id="PF02775">
    <property type="entry name" value="TPP_enzyme_C"/>
    <property type="match status" value="1"/>
</dbReference>
<dbReference type="Gene3D" id="1.20.990.10">
    <property type="entry name" value="NADPH-cytochrome p450 Reductase, Chain A, domain 3"/>
    <property type="match status" value="1"/>
</dbReference>
<dbReference type="GO" id="GO:0051539">
    <property type="term" value="F:4 iron, 4 sulfur cluster binding"/>
    <property type="evidence" value="ECO:0007669"/>
    <property type="project" value="UniProtKB-KW"/>
</dbReference>
<dbReference type="InterPro" id="IPR002869">
    <property type="entry name" value="Pyrv_flavodox_OxRed_cen"/>
</dbReference>
<evidence type="ECO:0000256" key="13">
    <source>
        <dbReference type="ARBA" id="ARBA00023014"/>
    </source>
</evidence>
<dbReference type="InterPro" id="IPR001094">
    <property type="entry name" value="Flavdoxin-like"/>
</dbReference>
<dbReference type="Pfam" id="PF12838">
    <property type="entry name" value="Fer4_7"/>
    <property type="match status" value="1"/>
</dbReference>
<dbReference type="InParanoid" id="D8LXQ8"/>
<comment type="catalytic activity">
    <reaction evidence="14">
        <text>pyruvate + NADP(+) + CoA = acetyl-CoA + CO2 + NADPH</text>
        <dbReference type="Rhea" id="RHEA:17425"/>
        <dbReference type="ChEBI" id="CHEBI:15361"/>
        <dbReference type="ChEBI" id="CHEBI:16526"/>
        <dbReference type="ChEBI" id="CHEBI:57287"/>
        <dbReference type="ChEBI" id="CHEBI:57288"/>
        <dbReference type="ChEBI" id="CHEBI:57783"/>
        <dbReference type="ChEBI" id="CHEBI:58349"/>
        <dbReference type="EC" id="1.2.1.51"/>
    </reaction>
</comment>
<keyword evidence="12" id="KW-0408">Iron</keyword>
<comment type="cofactor">
    <cofactor evidence="1">
        <name>FMN</name>
        <dbReference type="ChEBI" id="CHEBI:58210"/>
    </cofactor>
</comment>
<keyword evidence="3" id="KW-0813">Transport</keyword>
<evidence type="ECO:0000256" key="11">
    <source>
        <dbReference type="ARBA" id="ARBA00023002"/>
    </source>
</evidence>
<keyword evidence="9" id="KW-0521">NADP</keyword>
<evidence type="ECO:0000256" key="9">
    <source>
        <dbReference type="ARBA" id="ARBA00022857"/>
    </source>
</evidence>
<evidence type="ECO:0000256" key="18">
    <source>
        <dbReference type="SAM" id="SignalP"/>
    </source>
</evidence>
<dbReference type="Gene3D" id="3.40.920.10">
    <property type="entry name" value="Pyruvate-ferredoxin oxidoreductase, PFOR, domain III"/>
    <property type="match status" value="1"/>
</dbReference>
<comment type="similarity">
    <text evidence="15">In the N-terminal section; belongs to the pyruvate:ferredoxin/flavodoxin oxidoreductase family.</text>
</comment>
<dbReference type="FunFam" id="3.40.50.970:FF:000041">
    <property type="entry name" value="Pyruvate:ferredoxin (Flavodoxin) oxidoreductase"/>
    <property type="match status" value="1"/>
</dbReference>
<evidence type="ECO:0000256" key="15">
    <source>
        <dbReference type="ARBA" id="ARBA00061065"/>
    </source>
</evidence>
<dbReference type="GO" id="GO:0005506">
    <property type="term" value="F:iron ion binding"/>
    <property type="evidence" value="ECO:0007669"/>
    <property type="project" value="InterPro"/>
</dbReference>
<dbReference type="InterPro" id="IPR017927">
    <property type="entry name" value="FAD-bd_FR_type"/>
</dbReference>
<keyword evidence="18" id="KW-0732">Signal</keyword>
<dbReference type="EMBL" id="FN668639">
    <property type="protein sequence ID" value="CBK20363.2"/>
    <property type="molecule type" value="Genomic_DNA"/>
</dbReference>
<evidence type="ECO:0000256" key="17">
    <source>
        <dbReference type="ARBA" id="ARBA00076877"/>
    </source>
</evidence>
<dbReference type="CDD" id="cd03377">
    <property type="entry name" value="TPP_PFOR_PNO"/>
    <property type="match status" value="1"/>
</dbReference>
<dbReference type="SUPFAM" id="SSF53323">
    <property type="entry name" value="Pyruvate-ferredoxin oxidoreductase, PFOR, domain III"/>
    <property type="match status" value="1"/>
</dbReference>
<dbReference type="GO" id="GO:0006979">
    <property type="term" value="P:response to oxidative stress"/>
    <property type="evidence" value="ECO:0007669"/>
    <property type="project" value="TreeGrafter"/>
</dbReference>
<dbReference type="InterPro" id="IPR001709">
    <property type="entry name" value="Flavoprot_Pyr_Nucl_cyt_Rdtase"/>
</dbReference>
<dbReference type="InterPro" id="IPR017938">
    <property type="entry name" value="Riboflavin_synthase-like_b-brl"/>
</dbReference>
<dbReference type="InterPro" id="IPR002880">
    <property type="entry name" value="Pyrv_Fd/Flavodoxin_OxRdtase_N"/>
</dbReference>
<dbReference type="NCBIfam" id="TIGR02176">
    <property type="entry name" value="pyruv_ox_red"/>
    <property type="match status" value="1"/>
</dbReference>
<evidence type="ECO:0000256" key="1">
    <source>
        <dbReference type="ARBA" id="ARBA00001917"/>
    </source>
</evidence>
<dbReference type="Gene3D" id="3.40.50.920">
    <property type="match status" value="1"/>
</dbReference>
<keyword evidence="23" id="KW-1185">Reference proteome</keyword>
<evidence type="ECO:0000256" key="7">
    <source>
        <dbReference type="ARBA" id="ARBA00022723"/>
    </source>
</evidence>
<dbReference type="InterPro" id="IPR009014">
    <property type="entry name" value="Transketo_C/PFOR_II"/>
</dbReference>
<dbReference type="Pfam" id="PF00258">
    <property type="entry name" value="Flavodoxin_1"/>
    <property type="match status" value="1"/>
</dbReference>
<dbReference type="Gene3D" id="3.40.50.360">
    <property type="match status" value="1"/>
</dbReference>
<evidence type="ECO:0000259" key="20">
    <source>
        <dbReference type="PROSITE" id="PS51379"/>
    </source>
</evidence>
<keyword evidence="10" id="KW-0249">Electron transport</keyword>
<dbReference type="Gene3D" id="4.10.780.10">
    <property type="entry name" value="Pyruvate-flavodoxin oxidoreductase, EKR domain"/>
    <property type="match status" value="1"/>
</dbReference>
<dbReference type="InterPro" id="IPR033412">
    <property type="entry name" value="PFOR_II"/>
</dbReference>
<dbReference type="PANTHER" id="PTHR32154">
    <property type="entry name" value="PYRUVATE-FLAVODOXIN OXIDOREDUCTASE-RELATED"/>
    <property type="match status" value="1"/>
</dbReference>
<reference evidence="22" key="1">
    <citation type="submission" date="2010-02" db="EMBL/GenBank/DDBJ databases">
        <title>Sequencing and annotation of the Blastocystis hominis genome.</title>
        <authorList>
            <person name="Wincker P."/>
        </authorList>
    </citation>
    <scope>NUCLEOTIDE SEQUENCE</scope>
    <source>
        <strain evidence="22">Singapore isolate B</strain>
    </source>
</reference>
<dbReference type="Pfam" id="PF10371">
    <property type="entry name" value="EKR"/>
    <property type="match status" value="1"/>
</dbReference>
<dbReference type="Gene3D" id="3.40.50.970">
    <property type="match status" value="2"/>
</dbReference>
<dbReference type="InterPro" id="IPR003097">
    <property type="entry name" value="CysJ-like_FAD-binding"/>
</dbReference>
<dbReference type="InterPro" id="IPR017900">
    <property type="entry name" value="4Fe4S_Fe_S_CS"/>
</dbReference>
<dbReference type="InterPro" id="IPR029061">
    <property type="entry name" value="THDP-binding"/>
</dbReference>
<dbReference type="SMART" id="SM00890">
    <property type="entry name" value="EKR"/>
    <property type="match status" value="1"/>
</dbReference>
<dbReference type="InterPro" id="IPR019456">
    <property type="entry name" value="Pyrv-flavodox_OxRtase_EKR"/>
</dbReference>
<dbReference type="InterPro" id="IPR008254">
    <property type="entry name" value="Flavodoxin/NO_synth"/>
</dbReference>
<proteinExistence type="inferred from homology"/>
<organism evidence="22">
    <name type="scientific">Blastocystis hominis</name>
    <dbReference type="NCBI Taxonomy" id="12968"/>
    <lineage>
        <taxon>Eukaryota</taxon>
        <taxon>Sar</taxon>
        <taxon>Stramenopiles</taxon>
        <taxon>Bigyra</taxon>
        <taxon>Opalozoa</taxon>
        <taxon>Opalinata</taxon>
        <taxon>Blastocystidae</taxon>
        <taxon>Blastocystis</taxon>
    </lineage>
</organism>
<dbReference type="SUPFAM" id="SSF52343">
    <property type="entry name" value="Ferredoxin reductase-like, C-terminal NADP-linked domain"/>
    <property type="match status" value="1"/>
</dbReference>
<keyword evidence="8" id="KW-0274">FAD</keyword>
<evidence type="ECO:0000313" key="22">
    <source>
        <dbReference type="EMBL" id="CBK20363.2"/>
    </source>
</evidence>
<evidence type="ECO:0000256" key="14">
    <source>
        <dbReference type="ARBA" id="ARBA00053024"/>
    </source>
</evidence>
<evidence type="ECO:0000256" key="8">
    <source>
        <dbReference type="ARBA" id="ARBA00022827"/>
    </source>
</evidence>
<feature type="domain" description="FAD-binding FR-type" evidence="21">
    <location>
        <begin position="1380"/>
        <end position="1612"/>
    </location>
</feature>
<evidence type="ECO:0000259" key="19">
    <source>
        <dbReference type="PROSITE" id="PS50902"/>
    </source>
</evidence>
<keyword evidence="5" id="KW-0285">Flavoprotein</keyword>
<feature type="chain" id="PRO_5003117613" description="pyruvate dehydrogenase (NADP(+))" evidence="18">
    <location>
        <begin position="17"/>
        <end position="1769"/>
    </location>
</feature>
<dbReference type="InterPro" id="IPR011766">
    <property type="entry name" value="TPP_enzyme_TPP-bd"/>
</dbReference>
<dbReference type="GeneID" id="24918006"/>
<evidence type="ECO:0000256" key="6">
    <source>
        <dbReference type="ARBA" id="ARBA00022643"/>
    </source>
</evidence>
<dbReference type="InterPro" id="IPR039261">
    <property type="entry name" value="FNR_nucleotide-bd"/>
</dbReference>
<evidence type="ECO:0000256" key="12">
    <source>
        <dbReference type="ARBA" id="ARBA00023004"/>
    </source>
</evidence>
<dbReference type="SUPFAM" id="SSF63380">
    <property type="entry name" value="Riboflavin synthase domain-like"/>
    <property type="match status" value="1"/>
</dbReference>
<dbReference type="FunFam" id="3.30.70.20:FF:000022">
    <property type="entry name" value="Pyruvate:ferredoxin (Flavodoxin) oxidoreductase"/>
    <property type="match status" value="1"/>
</dbReference>
<accession>D8LXQ8</accession>
<dbReference type="InterPro" id="IPR050722">
    <property type="entry name" value="Pyruvate:ferred/Flavod_OxRd"/>
</dbReference>
<keyword evidence="7" id="KW-0479">Metal-binding</keyword>
<dbReference type="Pfam" id="PF00175">
    <property type="entry name" value="NAD_binding_1"/>
    <property type="match status" value="1"/>
</dbReference>
<dbReference type="InterPro" id="IPR029039">
    <property type="entry name" value="Flavoprotein-like_sf"/>
</dbReference>
<dbReference type="SUPFAM" id="SSF52218">
    <property type="entry name" value="Flavoproteins"/>
    <property type="match status" value="1"/>
</dbReference>
<dbReference type="Pfam" id="PF00667">
    <property type="entry name" value="FAD_binding_1"/>
    <property type="match status" value="1"/>
</dbReference>
<dbReference type="PROSITE" id="PS51379">
    <property type="entry name" value="4FE4S_FER_2"/>
    <property type="match status" value="2"/>
</dbReference>
<dbReference type="RefSeq" id="XP_012894411.1">
    <property type="nucleotide sequence ID" value="XM_013038957.1"/>
</dbReference>
<dbReference type="Gene3D" id="2.40.30.10">
    <property type="entry name" value="Translation factors"/>
    <property type="match status" value="1"/>
</dbReference>
<comment type="cofactor">
    <cofactor evidence="2">
        <name>FAD</name>
        <dbReference type="ChEBI" id="CHEBI:57692"/>
    </cofactor>
</comment>
<sequence length="1769" mass="195572">MMLLLMLRTCLRWAFPYRYQFCDNCFIYPITPSTPMATNCDAYASRGMKNVFGQVGTVVEMQSEAGASGAVHGALVGGGLCSTFTCSQGLLLMIPNMYKIAGEMLPCVFHVSARSVAGQALCIYGEHSDIMACRSTGFSFLCSQSVQEAHDIALCAHIASLRASLPFVHFFDGFRTSHETTNIRVIDEESMKQFVPWEAVRRHRARAVNPNHPDLRGTAQSPDIYMQCVEAGNAAYTQVPEIVDKVFEEMAPVFGRRYRLFEYYGAEDAEDVVVCMGSGANVVHETANYLNARGSKVGVLKVRLFRPWSVKHFLEVLPKTVKRIAVLDRSKDAAAIGEPLYLDVCTSFSTGETELRPMIIGGRYGLGSKDFTPGQAMSVFQNLRAEKPIRSFSVGINDDVTYRSLPQLPEPDTVPAGIYQAIMWGMGSDGTVSVSKTIMKILGDYHNLNVQGYSEYEAKKSNGWSVNYLRYGKEPIDCPYNIRCADYVSCSKSSYLYKFDMFSALKENGIFLLNTSATTLEEMEALLPGKAKRILARKNARLFVVDATALAGKYHLGKYVNTTMGIVYFKLTGCMDVEEVVPIMKKMVEKTYIKKGEHIVRNNWDCIDNSLEAVHQIEYPREAWMNAEVEKPHEIEGAPEFVNKVMLPIVRYEGDNLPVSVFRPGGVMPSGTTRYEKRGIAIMNPEWQIDKCIQCNQCATVCPHACIRPVLLTEEEAAKAPEGFKTLKATGGGALNNMRFRIQVSPLDCTGCQLCVEACGDDALVMKDFEVMKTQEAANWEYAMTVPSKGDLVGRNDVRSVQFHQPMLEFSGACDGCGETPYVKLITQLFGERMNIANATGCSSIWGGTASFNPYTHNARGQGPAWANSLFEDNAEYGLGMSVSVSQRRRVLRENVEALLKEEAATLPEGLADLLAEWLENYSDGRRCQSVANQVMDVLSGLEGKEVSAKLAAVIRDRDLFPKISQWIIGGDGWAYDIGYGGVDHVLSTGEDVNIVVLDTEMYSNTGGQKSKATPMSAVQQFAAGGKFTHKKEMGLMAMSYRNVYVASVALYADMAQAIRAFNEAESYNGPSIIFCYCPCLMQNVVPAMRATFKEVELAVKSGYWPLYRYDPRLSANGKNAFQLDYKKDLSDDLKNFLANERRFLELNRTRPQVAEELHAELKNHLQERHDDFVRRAMPLAKLAAASATSSGSGSGSSYELTILYGSETNHSKDLALTLMQEAEARQVEVTVNELDEMSMEDLATKKHVVILCSTAGNGEFPKNAKAFFAEASKEHPSDLLKNVEIHVFGLGDSSFANYNAAAKQIHARLQALGAKSIDLTLANDQDPERYMTAWENWVPVFWEQSGVPEPVYEGVPPSNFAVSVKDASAHVSRRRFLPGDAQLIPLVKKTRMTPVDYDRNIMHLVFDLDKTDIRYKVGDALAIYPKNTDALVQRFCAYLAQDAETIVGIASSSESLADKFPKTTTVGKIAAEILDLAGRPSRKLFKTMSYFAEGDEAAQLAALSRGEGELAQRFAAETASVMDVLEHFRCRVDLAHLLEVVPAIKPRLYSIASSQLRDPHLLELCIVVNTWKTASGAEKTGLCTGYLDGLDLSNGPVQVAVSVNGGALFMPEDSSAPLLMAGLGTGIAPFRAFVQEKAVQKHSGKTIGDVVFMMGLRYRAKEFLFGEEFEALEKEGVISHLLPAFSRDQAQKVYIQHKVEENPALVCDVLVEKKGYFFYCGPAGSVPTAIEKAILKAFESVYKKSEQEAMDMLNSIKNEGRYVVEAWS</sequence>
<keyword evidence="6" id="KW-0288">FMN</keyword>
<evidence type="ECO:0000256" key="3">
    <source>
        <dbReference type="ARBA" id="ARBA00022448"/>
    </source>
</evidence>
<evidence type="ECO:0000259" key="21">
    <source>
        <dbReference type="PROSITE" id="PS51384"/>
    </source>
</evidence>
<dbReference type="PROSITE" id="PS51384">
    <property type="entry name" value="FAD_FR"/>
    <property type="match status" value="1"/>
</dbReference>
<dbReference type="OMA" id="MIHERRY"/>
<dbReference type="SUPFAM" id="SSF54862">
    <property type="entry name" value="4Fe-4S ferredoxins"/>
    <property type="match status" value="1"/>
</dbReference>
<dbReference type="InterPro" id="IPR011895">
    <property type="entry name" value="Pyrv_flavodox_OxRed"/>
</dbReference>
<dbReference type="Pfam" id="PF01558">
    <property type="entry name" value="POR"/>
    <property type="match status" value="1"/>
</dbReference>
<dbReference type="GO" id="GO:0030976">
    <property type="term" value="F:thiamine pyrophosphate binding"/>
    <property type="evidence" value="ECO:0007669"/>
    <property type="project" value="InterPro"/>
</dbReference>
<dbReference type="SUPFAM" id="SSF52518">
    <property type="entry name" value="Thiamin diphosphate-binding fold (THDP-binding)"/>
    <property type="match status" value="2"/>
</dbReference>
<feature type="signal peptide" evidence="18">
    <location>
        <begin position="1"/>
        <end position="16"/>
    </location>
</feature>
<keyword evidence="4" id="KW-0004">4Fe-4S</keyword>
<evidence type="ECO:0000313" key="23">
    <source>
        <dbReference type="Proteomes" id="UP000008312"/>
    </source>
</evidence>
<protein>
    <recommendedName>
        <fullName evidence="16">pyruvate dehydrogenase (NADP(+))</fullName>
        <ecNumber evidence="16">1.2.1.51</ecNumber>
    </recommendedName>
    <alternativeName>
        <fullName evidence="17">Pyruvate:NADP(+) oxidoreductase</fullName>
    </alternativeName>
</protein>
<dbReference type="GO" id="GO:0010181">
    <property type="term" value="F:FMN binding"/>
    <property type="evidence" value="ECO:0007669"/>
    <property type="project" value="InterPro"/>
</dbReference>
<dbReference type="InterPro" id="IPR037112">
    <property type="entry name" value="Pyrv-flavodox_OxR_EKR_sf"/>
</dbReference>
<dbReference type="Gene3D" id="3.40.50.80">
    <property type="entry name" value="Nucleotide-binding domain of ferredoxin-NADP reductase (FNR) module"/>
    <property type="match status" value="1"/>
</dbReference>
<dbReference type="Gene3D" id="3.30.70.20">
    <property type="match status" value="1"/>
</dbReference>
<dbReference type="CDD" id="cd07034">
    <property type="entry name" value="TPP_PYR_PFOR_IOR-alpha_like"/>
    <property type="match status" value="1"/>
</dbReference>
<keyword evidence="11" id="KW-0560">Oxidoreductase</keyword>
<feature type="domain" description="4Fe-4S ferredoxin-type" evidence="20">
    <location>
        <begin position="740"/>
        <end position="769"/>
    </location>
</feature>
<gene>
    <name evidence="22" type="ORF">GSBLH_T00000711001</name>
</gene>
<evidence type="ECO:0000256" key="4">
    <source>
        <dbReference type="ARBA" id="ARBA00022485"/>
    </source>
</evidence>
<dbReference type="InterPro" id="IPR023173">
    <property type="entry name" value="NADPH_Cyt_P450_Rdtase_alpha"/>
</dbReference>
<dbReference type="Pfam" id="PF17147">
    <property type="entry name" value="PFOR_II"/>
    <property type="match status" value="1"/>
</dbReference>
<dbReference type="PRINTS" id="PR00371">
    <property type="entry name" value="FPNCR"/>
</dbReference>
<name>D8LXQ8_BLAHO</name>
<dbReference type="FunFam" id="3.40.50.920:FF:000007">
    <property type="entry name" value="Pyruvate:ferredoxin (Flavodoxin) oxidoreductase"/>
    <property type="match status" value="1"/>
</dbReference>
<keyword evidence="13" id="KW-0411">Iron-sulfur</keyword>
<dbReference type="FunFam" id="3.40.50.970:FF:000012">
    <property type="entry name" value="Pyruvate:ferredoxin (Flavodoxin) oxidoreductase"/>
    <property type="match status" value="1"/>
</dbReference>
<evidence type="ECO:0000256" key="5">
    <source>
        <dbReference type="ARBA" id="ARBA00022630"/>
    </source>
</evidence>
<dbReference type="PANTHER" id="PTHR32154:SF0">
    <property type="entry name" value="PYRUVATE-FLAVODOXIN OXIDOREDUCTASE-RELATED"/>
    <property type="match status" value="1"/>
</dbReference>
<feature type="domain" description="Flavodoxin-like" evidence="19">
    <location>
        <begin position="1201"/>
        <end position="1343"/>
    </location>
</feature>
<dbReference type="PROSITE" id="PS00198">
    <property type="entry name" value="4FE4S_FER_1"/>
    <property type="match status" value="2"/>
</dbReference>
<dbReference type="InterPro" id="IPR001433">
    <property type="entry name" value="OxRdtase_FAD/NAD-bd"/>
</dbReference>
<dbReference type="GO" id="GO:0022900">
    <property type="term" value="P:electron transport chain"/>
    <property type="evidence" value="ECO:0007669"/>
    <property type="project" value="InterPro"/>
</dbReference>
<evidence type="ECO:0000256" key="2">
    <source>
        <dbReference type="ARBA" id="ARBA00001974"/>
    </source>
</evidence>
<dbReference type="OrthoDB" id="36941at2759"/>
<dbReference type="Pfam" id="PF01855">
    <property type="entry name" value="POR_N"/>
    <property type="match status" value="1"/>
</dbReference>
<dbReference type="InterPro" id="IPR017896">
    <property type="entry name" value="4Fe4S_Fe-S-bd"/>
</dbReference>
<evidence type="ECO:0000256" key="10">
    <source>
        <dbReference type="ARBA" id="ARBA00022982"/>
    </source>
</evidence>
<dbReference type="GO" id="GO:0050243">
    <property type="term" value="F:pyruvate dehydrogenase (NADP+) activity"/>
    <property type="evidence" value="ECO:0007669"/>
    <property type="project" value="UniProtKB-EC"/>
</dbReference>